<protein>
    <submittedName>
        <fullName evidence="2">Uncharacterized protein</fullName>
    </submittedName>
</protein>
<reference evidence="2 3" key="1">
    <citation type="submission" date="2024-02" db="EMBL/GenBank/DDBJ databases">
        <title>Chromosome-scale genome assembly of the rough periwinkle Littorina saxatilis.</title>
        <authorList>
            <person name="De Jode A."/>
            <person name="Faria R."/>
            <person name="Formenti G."/>
            <person name="Sims Y."/>
            <person name="Smith T.P."/>
            <person name="Tracey A."/>
            <person name="Wood J.M.D."/>
            <person name="Zagrodzka Z.B."/>
            <person name="Johannesson K."/>
            <person name="Butlin R.K."/>
            <person name="Leder E.H."/>
        </authorList>
    </citation>
    <scope>NUCLEOTIDE SEQUENCE [LARGE SCALE GENOMIC DNA]</scope>
    <source>
        <strain evidence="2">Snail1</strain>
        <tissue evidence="2">Muscle</tissue>
    </source>
</reference>
<proteinExistence type="predicted"/>
<feature type="region of interest" description="Disordered" evidence="1">
    <location>
        <begin position="372"/>
        <end position="439"/>
    </location>
</feature>
<keyword evidence="3" id="KW-1185">Reference proteome</keyword>
<feature type="region of interest" description="Disordered" evidence="1">
    <location>
        <begin position="1"/>
        <end position="26"/>
    </location>
</feature>
<dbReference type="Proteomes" id="UP001374579">
    <property type="component" value="Unassembled WGS sequence"/>
</dbReference>
<organism evidence="2 3">
    <name type="scientific">Littorina saxatilis</name>
    <dbReference type="NCBI Taxonomy" id="31220"/>
    <lineage>
        <taxon>Eukaryota</taxon>
        <taxon>Metazoa</taxon>
        <taxon>Spiralia</taxon>
        <taxon>Lophotrochozoa</taxon>
        <taxon>Mollusca</taxon>
        <taxon>Gastropoda</taxon>
        <taxon>Caenogastropoda</taxon>
        <taxon>Littorinimorpha</taxon>
        <taxon>Littorinoidea</taxon>
        <taxon>Littorinidae</taxon>
        <taxon>Littorina</taxon>
    </lineage>
</organism>
<feature type="compositionally biased region" description="Polar residues" evidence="1">
    <location>
        <begin position="1"/>
        <end position="15"/>
    </location>
</feature>
<dbReference type="AlphaFoldDB" id="A0AAN9ARV9"/>
<dbReference type="EMBL" id="JBAMIC010000022">
    <property type="protein sequence ID" value="KAK7091872.1"/>
    <property type="molecule type" value="Genomic_DNA"/>
</dbReference>
<accession>A0AAN9ARV9</accession>
<name>A0AAN9ARV9_9CAEN</name>
<feature type="compositionally biased region" description="Basic and acidic residues" evidence="1">
    <location>
        <begin position="419"/>
        <end position="431"/>
    </location>
</feature>
<comment type="caution">
    <text evidence="2">The sequence shown here is derived from an EMBL/GenBank/DDBJ whole genome shotgun (WGS) entry which is preliminary data.</text>
</comment>
<gene>
    <name evidence="2" type="ORF">V1264_009494</name>
</gene>
<sequence length="439" mass="49409">MSQKQNTANSVGGTTTDEKGRLPLGPSVSPESELYWQVRVCPIPFEDFTNLKNVFQTLISSSLSLEFRMSNAITTKPPKNFCDETLDPDIHWVPPNEKAFMKPHLAATLGMLEIKVSDSSLVTCVHSIQRADFSKQGRMRFDIKRISKEEAQEVSETHSTSDRETVHPGIEFKVNFGVRQKSVYPPALKHEPGHTKVPEDDYIFVKNIPDEVPDNILKAIFPEEMIYRSKGENSTGTATFNVHSLLGSQVFMELYDGILVNAKKPLEVSTTLCTLLDAKKKHVESHEKRAQANLVEARESEILTEYLSRTPTTWGYDMHNSPAGPVRGAHRGMPWGATGGFARGVNRERQHGVEQEYRQPGLQRGIEQGGFWAVPERGSKPNVRQHVTQSGRNRNMGGGFTRGEAAYGDPYSVQPFRHRQPDRDDSSEGRIRPKRQKRK</sequence>
<evidence type="ECO:0000313" key="3">
    <source>
        <dbReference type="Proteomes" id="UP001374579"/>
    </source>
</evidence>
<evidence type="ECO:0000313" key="2">
    <source>
        <dbReference type="EMBL" id="KAK7091872.1"/>
    </source>
</evidence>
<evidence type="ECO:0000256" key="1">
    <source>
        <dbReference type="SAM" id="MobiDB-lite"/>
    </source>
</evidence>